<reference evidence="1" key="1">
    <citation type="submission" date="2018-02" db="EMBL/GenBank/DDBJ databases">
        <title>Rhizophora mucronata_Transcriptome.</title>
        <authorList>
            <person name="Meera S.P."/>
            <person name="Sreeshan A."/>
            <person name="Augustine A."/>
        </authorList>
    </citation>
    <scope>NUCLEOTIDE SEQUENCE</scope>
    <source>
        <tissue evidence="1">Leaf</tissue>
    </source>
</reference>
<sequence length="82" mass="9438">MRIWSSWSFRHRWPFPMLLFRADLCQVIRSTGSLLFTFLLCSGFALNRSCQVLCGTVTNISPFLFIGISCNWCTSRVKVAEI</sequence>
<protein>
    <submittedName>
        <fullName evidence="1">Uncharacterized protein</fullName>
    </submittedName>
</protein>
<dbReference type="AlphaFoldDB" id="A0A2P2NLU4"/>
<dbReference type="EMBL" id="GGEC01062949">
    <property type="protein sequence ID" value="MBX43433.1"/>
    <property type="molecule type" value="Transcribed_RNA"/>
</dbReference>
<proteinExistence type="predicted"/>
<organism evidence="1">
    <name type="scientific">Rhizophora mucronata</name>
    <name type="common">Asiatic mangrove</name>
    <dbReference type="NCBI Taxonomy" id="61149"/>
    <lineage>
        <taxon>Eukaryota</taxon>
        <taxon>Viridiplantae</taxon>
        <taxon>Streptophyta</taxon>
        <taxon>Embryophyta</taxon>
        <taxon>Tracheophyta</taxon>
        <taxon>Spermatophyta</taxon>
        <taxon>Magnoliopsida</taxon>
        <taxon>eudicotyledons</taxon>
        <taxon>Gunneridae</taxon>
        <taxon>Pentapetalae</taxon>
        <taxon>rosids</taxon>
        <taxon>fabids</taxon>
        <taxon>Malpighiales</taxon>
        <taxon>Rhizophoraceae</taxon>
        <taxon>Rhizophora</taxon>
    </lineage>
</organism>
<name>A0A2P2NLU4_RHIMU</name>
<evidence type="ECO:0000313" key="1">
    <source>
        <dbReference type="EMBL" id="MBX43433.1"/>
    </source>
</evidence>
<accession>A0A2P2NLU4</accession>